<dbReference type="Pfam" id="PF10899">
    <property type="entry name" value="AbiGi"/>
    <property type="match status" value="1"/>
</dbReference>
<accession>A0A017RVI1</accession>
<protein>
    <submittedName>
        <fullName evidence="1">Uncharacterized protein</fullName>
    </submittedName>
</protein>
<proteinExistence type="predicted"/>
<evidence type="ECO:0000313" key="2">
    <source>
        <dbReference type="Proteomes" id="UP000019681"/>
    </source>
</evidence>
<reference evidence="1 2" key="1">
    <citation type="journal article" date="2014" name="Genome Announc.">
        <title>Draft Genome Sequence of Fervidicella metallireducens Strain AeBT, an Iron-Reducing Thermoanaerobe from the Great Artesian Basin.</title>
        <authorList>
            <person name="Patel B.K."/>
        </authorList>
    </citation>
    <scope>NUCLEOTIDE SEQUENCE [LARGE SCALE GENOMIC DNA]</scope>
    <source>
        <strain evidence="1 2">AeB</strain>
    </source>
</reference>
<comment type="caution">
    <text evidence="1">The sequence shown here is derived from an EMBL/GenBank/DDBJ whole genome shotgun (WGS) entry which is preliminary data.</text>
</comment>
<sequence>MSGSTISANALFHFTNDLIEIEDSLINGFYPRYCLEDFSYLFSKEKTKENYKYAVPMICFCDIPLSQIKKHIAYYGRYAIGLSKEWGRKNKINPVMYILEESLPTTYLREIFELFYDNDSSFFDCDYKNQKGDKLNTIAAYFNQFTTYLKPYENFRDNKTAEVKYYDEREWRYVPDINELIRLGLPLKLGEYKFVKEVDAFNKILYKNCRLSFNYEDLKYIIVSREKEVYDMVERIDKIDNSIFSCVAKRLLYTKIISLEKILQDF</sequence>
<organism evidence="1 2">
    <name type="scientific">Fervidicella metallireducens AeB</name>
    <dbReference type="NCBI Taxonomy" id="1403537"/>
    <lineage>
        <taxon>Bacteria</taxon>
        <taxon>Bacillati</taxon>
        <taxon>Bacillota</taxon>
        <taxon>Clostridia</taxon>
        <taxon>Eubacteriales</taxon>
        <taxon>Clostridiaceae</taxon>
        <taxon>Fervidicella</taxon>
    </lineage>
</organism>
<keyword evidence="2" id="KW-1185">Reference proteome</keyword>
<dbReference type="OrthoDB" id="680500at2"/>
<dbReference type="RefSeq" id="WP_051515026.1">
    <property type="nucleotide sequence ID" value="NZ_AZQP01000018.1"/>
</dbReference>
<dbReference type="STRING" id="1403537.Q428_07305"/>
<evidence type="ECO:0000313" key="1">
    <source>
        <dbReference type="EMBL" id="EYE88581.1"/>
    </source>
</evidence>
<dbReference type="EMBL" id="AZQP01000018">
    <property type="protein sequence ID" value="EYE88581.1"/>
    <property type="molecule type" value="Genomic_DNA"/>
</dbReference>
<dbReference type="InterPro" id="IPR021223">
    <property type="entry name" value="AbiGi"/>
</dbReference>
<dbReference type="AlphaFoldDB" id="A0A017RVI1"/>
<name>A0A017RVI1_9CLOT</name>
<gene>
    <name evidence="1" type="ORF">Q428_07305</name>
</gene>
<dbReference type="Proteomes" id="UP000019681">
    <property type="component" value="Unassembled WGS sequence"/>
</dbReference>